<dbReference type="AlphaFoldDB" id="M8CIW6"/>
<reference evidence="1" key="1">
    <citation type="submission" date="2015-06" db="UniProtKB">
        <authorList>
            <consortium name="EnsemblPlants"/>
        </authorList>
    </citation>
    <scope>IDENTIFICATION</scope>
</reference>
<name>M8CIW6_AEGTA</name>
<sequence>MALVSFPSRLVTRTLLVLLLAALVSSKAEPKITRQGYAALNRRESVFVGIKRWLQLVWIREIHLITCWPYIIKPAHLRGKMDRLTTQEN</sequence>
<accession>M8CIW6</accession>
<proteinExistence type="predicted"/>
<protein>
    <submittedName>
        <fullName evidence="1">Uncharacterized protein</fullName>
    </submittedName>
</protein>
<evidence type="ECO:0000313" key="1">
    <source>
        <dbReference type="EnsemblPlants" id="EMT27232"/>
    </source>
</evidence>
<dbReference type="EnsemblPlants" id="EMT27232">
    <property type="protein sequence ID" value="EMT27232"/>
    <property type="gene ID" value="F775_24512"/>
</dbReference>
<organism evidence="1">
    <name type="scientific">Aegilops tauschii</name>
    <name type="common">Tausch's goatgrass</name>
    <name type="synonym">Aegilops squarrosa</name>
    <dbReference type="NCBI Taxonomy" id="37682"/>
    <lineage>
        <taxon>Eukaryota</taxon>
        <taxon>Viridiplantae</taxon>
        <taxon>Streptophyta</taxon>
        <taxon>Embryophyta</taxon>
        <taxon>Tracheophyta</taxon>
        <taxon>Spermatophyta</taxon>
        <taxon>Magnoliopsida</taxon>
        <taxon>Liliopsida</taxon>
        <taxon>Poales</taxon>
        <taxon>Poaceae</taxon>
        <taxon>BOP clade</taxon>
        <taxon>Pooideae</taxon>
        <taxon>Triticodae</taxon>
        <taxon>Triticeae</taxon>
        <taxon>Triticinae</taxon>
        <taxon>Aegilops</taxon>
    </lineage>
</organism>